<name>A0ABS2D6C9_9SPHN</name>
<protein>
    <recommendedName>
        <fullName evidence="3">RCK C-terminal domain-containing protein</fullName>
    </recommendedName>
</protein>
<keyword evidence="2" id="KW-1185">Reference proteome</keyword>
<accession>A0ABS2D6C9</accession>
<dbReference type="Proteomes" id="UP000763641">
    <property type="component" value="Unassembled WGS sequence"/>
</dbReference>
<evidence type="ECO:0000313" key="1">
    <source>
        <dbReference type="EMBL" id="MBM6576476.1"/>
    </source>
</evidence>
<dbReference type="EMBL" id="JAFEMC010000002">
    <property type="protein sequence ID" value="MBM6576476.1"/>
    <property type="molecule type" value="Genomic_DNA"/>
</dbReference>
<proteinExistence type="predicted"/>
<organism evidence="1 2">
    <name type="scientific">Sphingomonas longa</name>
    <dbReference type="NCBI Taxonomy" id="2778730"/>
    <lineage>
        <taxon>Bacteria</taxon>
        <taxon>Pseudomonadati</taxon>
        <taxon>Pseudomonadota</taxon>
        <taxon>Alphaproteobacteria</taxon>
        <taxon>Sphingomonadales</taxon>
        <taxon>Sphingomonadaceae</taxon>
        <taxon>Sphingomonas</taxon>
    </lineage>
</organism>
<sequence>MTVLHVAGIKSGEGGTAAIDDHVRFAFESPFGTGGTGTIVVVDEPGGMAEIGIDCATGRLRGATLVTFARQVLDVPDDLVMSLPVDEGLPVLSADMFAGDADGLLPRIVVPGPIDLLRGAKFGIVRIGTAQPDRVIRSGDAVFLIAGDALWGFGADRLSADARARMTG</sequence>
<evidence type="ECO:0008006" key="3">
    <source>
        <dbReference type="Google" id="ProtNLM"/>
    </source>
</evidence>
<reference evidence="1 2" key="1">
    <citation type="submission" date="2020-12" db="EMBL/GenBank/DDBJ databases">
        <title>Sphingomonas sp.</title>
        <authorList>
            <person name="Kim M.K."/>
        </authorList>
    </citation>
    <scope>NUCLEOTIDE SEQUENCE [LARGE SCALE GENOMIC DNA]</scope>
    <source>
        <strain evidence="1 2">BT552</strain>
    </source>
</reference>
<evidence type="ECO:0000313" key="2">
    <source>
        <dbReference type="Proteomes" id="UP000763641"/>
    </source>
</evidence>
<gene>
    <name evidence="1" type="ORF">ILT43_08825</name>
</gene>
<comment type="caution">
    <text evidence="1">The sequence shown here is derived from an EMBL/GenBank/DDBJ whole genome shotgun (WGS) entry which is preliminary data.</text>
</comment>
<dbReference type="RefSeq" id="WP_204198586.1">
    <property type="nucleotide sequence ID" value="NZ_JAFEMC010000002.1"/>
</dbReference>